<reference evidence="1 2" key="1">
    <citation type="submission" date="2021-05" db="EMBL/GenBank/DDBJ databases">
        <title>Phylogenetic classification of ten novel species belonging to the genus Bifidobacterium comprising B. colchicus sp. nov., B. abeli sp. nov., B. bicoloris sp. nov., B. guerezis sp. nov., B. rosaliae sp. nov., B. santillanensis sp. nov., B. argentati sp. nov., B. amazzoni sp. nov., B. pluviali sp. nov., and B. pinnaculum sp. nov.</title>
        <authorList>
            <person name="Lugli G.A."/>
            <person name="Ruiz Garcia L."/>
            <person name="Margolles A."/>
            <person name="Ventura M."/>
        </authorList>
    </citation>
    <scope>NUCLEOTIDE SEQUENCE [LARGE SCALE GENOMIC DNA]</scope>
    <source>
        <strain evidence="1 2">6T3</strain>
    </source>
</reference>
<comment type="caution">
    <text evidence="1">The sequence shown here is derived from an EMBL/GenBank/DDBJ whole genome shotgun (WGS) entry which is preliminary data.</text>
</comment>
<organism evidence="1 2">
    <name type="scientific">Bifidobacterium phasiani</name>
    <dbReference type="NCBI Taxonomy" id="2834431"/>
    <lineage>
        <taxon>Bacteria</taxon>
        <taxon>Bacillati</taxon>
        <taxon>Actinomycetota</taxon>
        <taxon>Actinomycetes</taxon>
        <taxon>Bifidobacteriales</taxon>
        <taxon>Bifidobacteriaceae</taxon>
        <taxon>Bifidobacterium</taxon>
    </lineage>
</organism>
<evidence type="ECO:0000313" key="2">
    <source>
        <dbReference type="Proteomes" id="UP000812844"/>
    </source>
</evidence>
<proteinExistence type="predicted"/>
<dbReference type="RefSeq" id="WP_219079647.1">
    <property type="nucleotide sequence ID" value="NZ_JAHBBD010000001.1"/>
</dbReference>
<keyword evidence="2" id="KW-1185">Reference proteome</keyword>
<sequence length="90" mass="9124">MMSFPVQTLVVQKPGKKKKPGPLDAPINLVNPDGTPFAASGLTPAEATTSTAGVVRQAAHVPDPAGDTPTKAEYVALRDALVTAGIMAAS</sequence>
<dbReference type="Proteomes" id="UP000812844">
    <property type="component" value="Unassembled WGS sequence"/>
</dbReference>
<accession>A0ABS6W699</accession>
<evidence type="ECO:0000313" key="1">
    <source>
        <dbReference type="EMBL" id="MBW3081972.1"/>
    </source>
</evidence>
<protein>
    <recommendedName>
        <fullName evidence="3">Head fiber protein</fullName>
    </recommendedName>
</protein>
<gene>
    <name evidence="1" type="ORF">KIH73_01000</name>
</gene>
<name>A0ABS6W699_9BIFI</name>
<evidence type="ECO:0008006" key="3">
    <source>
        <dbReference type="Google" id="ProtNLM"/>
    </source>
</evidence>
<dbReference type="EMBL" id="JAHBBD010000001">
    <property type="protein sequence ID" value="MBW3081972.1"/>
    <property type="molecule type" value="Genomic_DNA"/>
</dbReference>